<name>A0ABS8W2X0_DATST</name>
<organism evidence="1 2">
    <name type="scientific">Datura stramonium</name>
    <name type="common">Jimsonweed</name>
    <name type="synonym">Common thornapple</name>
    <dbReference type="NCBI Taxonomy" id="4076"/>
    <lineage>
        <taxon>Eukaryota</taxon>
        <taxon>Viridiplantae</taxon>
        <taxon>Streptophyta</taxon>
        <taxon>Embryophyta</taxon>
        <taxon>Tracheophyta</taxon>
        <taxon>Spermatophyta</taxon>
        <taxon>Magnoliopsida</taxon>
        <taxon>eudicotyledons</taxon>
        <taxon>Gunneridae</taxon>
        <taxon>Pentapetalae</taxon>
        <taxon>asterids</taxon>
        <taxon>lamiids</taxon>
        <taxon>Solanales</taxon>
        <taxon>Solanaceae</taxon>
        <taxon>Solanoideae</taxon>
        <taxon>Datureae</taxon>
        <taxon>Datura</taxon>
    </lineage>
</organism>
<dbReference type="Proteomes" id="UP000823775">
    <property type="component" value="Unassembled WGS sequence"/>
</dbReference>
<reference evidence="1 2" key="1">
    <citation type="journal article" date="2021" name="BMC Genomics">
        <title>Datura genome reveals duplications of psychoactive alkaloid biosynthetic genes and high mutation rate following tissue culture.</title>
        <authorList>
            <person name="Rajewski A."/>
            <person name="Carter-House D."/>
            <person name="Stajich J."/>
            <person name="Litt A."/>
        </authorList>
    </citation>
    <scope>NUCLEOTIDE SEQUENCE [LARGE SCALE GENOMIC DNA]</scope>
    <source>
        <strain evidence="1">AR-01</strain>
    </source>
</reference>
<evidence type="ECO:0000313" key="2">
    <source>
        <dbReference type="Proteomes" id="UP000823775"/>
    </source>
</evidence>
<proteinExistence type="predicted"/>
<gene>
    <name evidence="1" type="ORF">HAX54_042228</name>
</gene>
<protein>
    <submittedName>
        <fullName evidence="1">Uncharacterized protein</fullName>
    </submittedName>
</protein>
<accession>A0ABS8W2X0</accession>
<comment type="caution">
    <text evidence="1">The sequence shown here is derived from an EMBL/GenBank/DDBJ whole genome shotgun (WGS) entry which is preliminary data.</text>
</comment>
<evidence type="ECO:0000313" key="1">
    <source>
        <dbReference type="EMBL" id="MCE2055231.1"/>
    </source>
</evidence>
<dbReference type="EMBL" id="JACEIK010006194">
    <property type="protein sequence ID" value="MCE2055231.1"/>
    <property type="molecule type" value="Genomic_DNA"/>
</dbReference>
<sequence>MSYASYIGRVDGFMNVEDESVTHDVVGVIRLPPTDKREASVATNSMSFHPDRQEANQSSFGLRDGNQGWNYEHVALTQTLEYHDIPIRNLEERMNQLASQIKLGVNVDARGPFVEMAATNPECGKCYGDRITRNDKPPHVRVESVDGEDIDQDYGAMLFEESLEAVLLNHDGERIEGFKEVYHT</sequence>
<keyword evidence="2" id="KW-1185">Reference proteome</keyword>